<keyword evidence="7" id="KW-1185">Reference proteome</keyword>
<evidence type="ECO:0000256" key="2">
    <source>
        <dbReference type="ARBA" id="ARBA00022827"/>
    </source>
</evidence>
<feature type="domain" description="FAD-binding" evidence="5">
    <location>
        <begin position="25"/>
        <end position="387"/>
    </location>
</feature>
<dbReference type="GO" id="GO:0071949">
    <property type="term" value="F:FAD binding"/>
    <property type="evidence" value="ECO:0007669"/>
    <property type="project" value="InterPro"/>
</dbReference>
<dbReference type="InterPro" id="IPR002938">
    <property type="entry name" value="FAD-bd"/>
</dbReference>
<feature type="coiled-coil region" evidence="4">
    <location>
        <begin position="418"/>
        <end position="452"/>
    </location>
</feature>
<dbReference type="SUPFAM" id="SSF51905">
    <property type="entry name" value="FAD/NAD(P)-binding domain"/>
    <property type="match status" value="1"/>
</dbReference>
<keyword evidence="2" id="KW-0274">FAD</keyword>
<evidence type="ECO:0000313" key="7">
    <source>
        <dbReference type="Proteomes" id="UP000799428"/>
    </source>
</evidence>
<dbReference type="OrthoDB" id="2690153at2759"/>
<evidence type="ECO:0000256" key="1">
    <source>
        <dbReference type="ARBA" id="ARBA00022630"/>
    </source>
</evidence>
<gene>
    <name evidence="6" type="ORF">K504DRAFT_461382</name>
</gene>
<dbReference type="Gene3D" id="3.40.30.120">
    <property type="match status" value="1"/>
</dbReference>
<keyword evidence="4" id="KW-0175">Coiled coil</keyword>
<dbReference type="InterPro" id="IPR050641">
    <property type="entry name" value="RIFMO-like"/>
</dbReference>
<dbReference type="Gene3D" id="3.30.9.10">
    <property type="entry name" value="D-Amino Acid Oxidase, subunit A, domain 2"/>
    <property type="match status" value="1"/>
</dbReference>
<proteinExistence type="predicted"/>
<evidence type="ECO:0000259" key="5">
    <source>
        <dbReference type="Pfam" id="PF01494"/>
    </source>
</evidence>
<organism evidence="6 7">
    <name type="scientific">Pleomassaria siparia CBS 279.74</name>
    <dbReference type="NCBI Taxonomy" id="1314801"/>
    <lineage>
        <taxon>Eukaryota</taxon>
        <taxon>Fungi</taxon>
        <taxon>Dikarya</taxon>
        <taxon>Ascomycota</taxon>
        <taxon>Pezizomycotina</taxon>
        <taxon>Dothideomycetes</taxon>
        <taxon>Pleosporomycetidae</taxon>
        <taxon>Pleosporales</taxon>
        <taxon>Pleomassariaceae</taxon>
        <taxon>Pleomassaria</taxon>
    </lineage>
</organism>
<dbReference type="InterPro" id="IPR036188">
    <property type="entry name" value="FAD/NAD-bd_sf"/>
</dbReference>
<dbReference type="GO" id="GO:0016709">
    <property type="term" value="F:oxidoreductase activity, acting on paired donors, with incorporation or reduction of molecular oxygen, NAD(P)H as one donor, and incorporation of one atom of oxygen"/>
    <property type="evidence" value="ECO:0007669"/>
    <property type="project" value="UniProtKB-ARBA"/>
</dbReference>
<dbReference type="PRINTS" id="PR00420">
    <property type="entry name" value="RNGMNOXGNASE"/>
</dbReference>
<dbReference type="EMBL" id="MU005782">
    <property type="protein sequence ID" value="KAF2704631.1"/>
    <property type="molecule type" value="Genomic_DNA"/>
</dbReference>
<dbReference type="Proteomes" id="UP000799428">
    <property type="component" value="Unassembled WGS sequence"/>
</dbReference>
<dbReference type="Gene3D" id="3.50.50.60">
    <property type="entry name" value="FAD/NAD(P)-binding domain"/>
    <property type="match status" value="1"/>
</dbReference>
<evidence type="ECO:0000256" key="3">
    <source>
        <dbReference type="ARBA" id="ARBA00023002"/>
    </source>
</evidence>
<keyword evidence="1" id="KW-0285">Flavoprotein</keyword>
<evidence type="ECO:0000313" key="6">
    <source>
        <dbReference type="EMBL" id="KAF2704631.1"/>
    </source>
</evidence>
<dbReference type="Pfam" id="PF21274">
    <property type="entry name" value="Rng_hyd_C"/>
    <property type="match status" value="1"/>
</dbReference>
<sequence>MGSITTQEPLATNGTSTVPTQAPIETDLLIIGAGPAGASLACFLARYGLSGIVVSAAPGTADTPRAHINNMAALECLRDIGLWEQCKKLGNAGNTIENYRWCETMAGEEYARNPSWGAGPRRGEYETVSPCYHMDLPQNLLEPILVKYATQHGFKVRFDTQLLSFTSDEKTGKSDCLVRDRVTGLEYHILTRFLFGADGARSIVMKTLDLPMTVFPSGGTAWNVLIKADLSHIMPFRDGNLHWCMQLEKDSSYLPVCRMVKPWTEWMIVWLPKGPHVPPEGKSNEEWITMVQDLIGDEDVDVEILRVDKWVINETSADVLSRGNVFCLGDSIHRHPPTLGLGSNTCIQDSYNLAWKVNLVLKDLAHPSLLDTYNTERQPVGAKLVTKSNDMLRIHVGIWEAIGSMPPGTPERERLAGLKELRSNTAAGKERRKRLKESLEDIKHEVQALGIEMNQLYTGPGIYAHDEEGAYELQGREVEDADLYHTPNTFPGRRLPHVWLNTALPGPLVSTLDVAGKGHFTLFTGIGGDAWRDAAWSVYEKFDVDIKVVGIGRGLEWEDVYMDWETKKGVDEEGCVLVRPDRFVAWRAKDGGREGERLTRVMMAVLGLSPHVSV</sequence>
<dbReference type="PANTHER" id="PTHR43004:SF8">
    <property type="entry name" value="FAD-BINDING DOMAIN-CONTAINING PROTEIN-RELATED"/>
    <property type="match status" value="1"/>
</dbReference>
<name>A0A6G1JWN8_9PLEO</name>
<keyword evidence="6" id="KW-0503">Monooxygenase</keyword>
<dbReference type="AlphaFoldDB" id="A0A6G1JWN8"/>
<protein>
    <submittedName>
        <fullName evidence="6">2,4-dichlorophenol 6-monooxygenase</fullName>
    </submittedName>
</protein>
<evidence type="ECO:0000256" key="4">
    <source>
        <dbReference type="SAM" id="Coils"/>
    </source>
</evidence>
<keyword evidence="3" id="KW-0560">Oxidoreductase</keyword>
<accession>A0A6G1JWN8</accession>
<reference evidence="6" key="1">
    <citation type="journal article" date="2020" name="Stud. Mycol.">
        <title>101 Dothideomycetes genomes: a test case for predicting lifestyles and emergence of pathogens.</title>
        <authorList>
            <person name="Haridas S."/>
            <person name="Albert R."/>
            <person name="Binder M."/>
            <person name="Bloem J."/>
            <person name="Labutti K."/>
            <person name="Salamov A."/>
            <person name="Andreopoulos B."/>
            <person name="Baker S."/>
            <person name="Barry K."/>
            <person name="Bills G."/>
            <person name="Bluhm B."/>
            <person name="Cannon C."/>
            <person name="Castanera R."/>
            <person name="Culley D."/>
            <person name="Daum C."/>
            <person name="Ezra D."/>
            <person name="Gonzalez J."/>
            <person name="Henrissat B."/>
            <person name="Kuo A."/>
            <person name="Liang C."/>
            <person name="Lipzen A."/>
            <person name="Lutzoni F."/>
            <person name="Magnuson J."/>
            <person name="Mondo S."/>
            <person name="Nolan M."/>
            <person name="Ohm R."/>
            <person name="Pangilinan J."/>
            <person name="Park H.-J."/>
            <person name="Ramirez L."/>
            <person name="Alfaro M."/>
            <person name="Sun H."/>
            <person name="Tritt A."/>
            <person name="Yoshinaga Y."/>
            <person name="Zwiers L.-H."/>
            <person name="Turgeon B."/>
            <person name="Goodwin S."/>
            <person name="Spatafora J."/>
            <person name="Crous P."/>
            <person name="Grigoriev I."/>
        </authorList>
    </citation>
    <scope>NUCLEOTIDE SEQUENCE</scope>
    <source>
        <strain evidence="6">CBS 279.74</strain>
    </source>
</reference>
<dbReference type="PANTHER" id="PTHR43004">
    <property type="entry name" value="TRK SYSTEM POTASSIUM UPTAKE PROTEIN"/>
    <property type="match status" value="1"/>
</dbReference>
<dbReference type="Pfam" id="PF01494">
    <property type="entry name" value="FAD_binding_3"/>
    <property type="match status" value="1"/>
</dbReference>